<dbReference type="PANTHER" id="PTHR43546:SF3">
    <property type="entry name" value="UPF0173 METAL-DEPENDENT HYDROLASE MJ1163"/>
    <property type="match status" value="1"/>
</dbReference>
<dbReference type="InterPro" id="IPR050114">
    <property type="entry name" value="UPF0173_UPF0282_UlaG_hydrolase"/>
</dbReference>
<accession>A0ABV3X2C1</accession>
<name>A0ABV3X2C1_9FIRM</name>
<evidence type="ECO:0000313" key="4">
    <source>
        <dbReference type="EMBL" id="MEX5284179.1"/>
    </source>
</evidence>
<keyword evidence="1 2" id="KW-0378">Hydrolase</keyword>
<feature type="domain" description="Metallo-beta-lactamase" evidence="3">
    <location>
        <begin position="8"/>
        <end position="187"/>
    </location>
</feature>
<organism evidence="4 5">
    <name type="scientific">Selenomonas sputigena</name>
    <dbReference type="NCBI Taxonomy" id="69823"/>
    <lineage>
        <taxon>Bacteria</taxon>
        <taxon>Bacillati</taxon>
        <taxon>Bacillota</taxon>
        <taxon>Negativicutes</taxon>
        <taxon>Selenomonadales</taxon>
        <taxon>Selenomonadaceae</taxon>
        <taxon>Selenomonas</taxon>
    </lineage>
</organism>
<dbReference type="InterPro" id="IPR022877">
    <property type="entry name" value="UPF0173"/>
</dbReference>
<dbReference type="HAMAP" id="MF_00457">
    <property type="entry name" value="UPF0173"/>
    <property type="match status" value="1"/>
</dbReference>
<keyword evidence="5" id="KW-1185">Reference proteome</keyword>
<dbReference type="SMART" id="SM00849">
    <property type="entry name" value="Lactamase_B"/>
    <property type="match status" value="1"/>
</dbReference>
<dbReference type="Gene3D" id="3.60.15.10">
    <property type="entry name" value="Ribonuclease Z/Hydroxyacylglutathione hydrolase-like"/>
    <property type="match status" value="1"/>
</dbReference>
<evidence type="ECO:0000259" key="3">
    <source>
        <dbReference type="SMART" id="SM00849"/>
    </source>
</evidence>
<dbReference type="InterPro" id="IPR036866">
    <property type="entry name" value="RibonucZ/Hydroxyglut_hydro"/>
</dbReference>
<comment type="similarity">
    <text evidence="2">Belongs to the UPF0173 family.</text>
</comment>
<gene>
    <name evidence="4" type="ORF">QCO44_00795</name>
</gene>
<dbReference type="NCBIfam" id="NF001911">
    <property type="entry name" value="PRK00685.1"/>
    <property type="match status" value="1"/>
</dbReference>
<reference evidence="4 5" key="1">
    <citation type="submission" date="2023-04" db="EMBL/GenBank/DDBJ databases">
        <title>Genome Sequence of Selenomonas sputigena ATCC 33150.</title>
        <authorList>
            <person name="Miller D.P."/>
            <person name="Anvari S."/>
            <person name="Polson S.W."/>
            <person name="Macdonald M."/>
            <person name="Mcdowell J.V."/>
        </authorList>
    </citation>
    <scope>NUCLEOTIDE SEQUENCE [LARGE SCALE GENOMIC DNA]</scope>
    <source>
        <strain evidence="4 5">ATCC 33150</strain>
    </source>
</reference>
<evidence type="ECO:0000256" key="2">
    <source>
        <dbReference type="HAMAP-Rule" id="MF_00457"/>
    </source>
</evidence>
<evidence type="ECO:0000313" key="5">
    <source>
        <dbReference type="Proteomes" id="UP001559623"/>
    </source>
</evidence>
<sequence length="225" mass="24151">MLNFTYYGHASFLLDDGKAKVLTDPFLTGNPLAAIAPEEVACDYILLTHAHSDHLGDAAAIAKRTGATILGIPEVLNVCLEQENGLKTHGMNIGGSVKLPFGKVRMTMAWHSSGVPGGIACGYVIHMAGLNVYFAGDTALFSDMKLIGQKDPLDYAILPIGDNYTMGLEDAALAAQWLNTKNVIPIHYNTWPVVAQDAVKYKEVTEEMTRAAVHIVKPGGSLELV</sequence>
<dbReference type="InterPro" id="IPR001279">
    <property type="entry name" value="Metallo-B-lactamas"/>
</dbReference>
<dbReference type="Pfam" id="PF13483">
    <property type="entry name" value="Lactamase_B_3"/>
    <property type="match status" value="1"/>
</dbReference>
<comment type="caution">
    <text evidence="4">The sequence shown here is derived from an EMBL/GenBank/DDBJ whole genome shotgun (WGS) entry which is preliminary data.</text>
</comment>
<dbReference type="GO" id="GO:0016787">
    <property type="term" value="F:hydrolase activity"/>
    <property type="evidence" value="ECO:0007669"/>
    <property type="project" value="UniProtKB-KW"/>
</dbReference>
<dbReference type="RefSeq" id="WP_368845904.1">
    <property type="nucleotide sequence ID" value="NZ_CP194411.1"/>
</dbReference>
<protein>
    <recommendedName>
        <fullName evidence="2">UPF0173 metal-dependent hydrolase QCO44_00795</fullName>
    </recommendedName>
</protein>
<evidence type="ECO:0000256" key="1">
    <source>
        <dbReference type="ARBA" id="ARBA00022801"/>
    </source>
</evidence>
<proteinExistence type="inferred from homology"/>
<dbReference type="SUPFAM" id="SSF56281">
    <property type="entry name" value="Metallo-hydrolase/oxidoreductase"/>
    <property type="match status" value="1"/>
</dbReference>
<dbReference type="PANTHER" id="PTHR43546">
    <property type="entry name" value="UPF0173 METAL-DEPENDENT HYDROLASE MJ1163-RELATED"/>
    <property type="match status" value="1"/>
</dbReference>
<dbReference type="Proteomes" id="UP001559623">
    <property type="component" value="Unassembled WGS sequence"/>
</dbReference>
<dbReference type="EMBL" id="JARVLH010000001">
    <property type="protein sequence ID" value="MEX5284179.1"/>
    <property type="molecule type" value="Genomic_DNA"/>
</dbReference>